<dbReference type="NCBIfam" id="TIGR00496">
    <property type="entry name" value="frr"/>
    <property type="match status" value="1"/>
</dbReference>
<evidence type="ECO:0000256" key="3">
    <source>
        <dbReference type="HAMAP-Rule" id="MF_00040"/>
    </source>
</evidence>
<dbReference type="InterPro" id="IPR023584">
    <property type="entry name" value="Ribosome_recyc_fac_dom"/>
</dbReference>
<accession>A0ABM9NNX5</accession>
<dbReference type="CDD" id="cd00520">
    <property type="entry name" value="RRF"/>
    <property type="match status" value="1"/>
</dbReference>
<dbReference type="PANTHER" id="PTHR20982">
    <property type="entry name" value="RIBOSOME RECYCLING FACTOR"/>
    <property type="match status" value="1"/>
</dbReference>
<sequence>MINEIHKDAKNRMEKSIEILKNQINKIHAGRISPNILDNIIVECYGSTIPIRQLSNITVENSSTLNVSVFDKKTLHLIEKAIITSNLDLNTSSSGNIIRILFPPLTEDRRKKLIKIIRNNSEQNKITIRNIRRYANDKIKILLKDKKITEDEERKSQDYIQKLTDKFIKITDEILTQKETELLKF</sequence>
<keyword evidence="3" id="KW-0963">Cytoplasm</keyword>
<name>A0ABM9NNX5_9GAMM</name>
<protein>
    <recommendedName>
        <fullName evidence="3">Ribosome-recycling factor</fullName>
        <shortName evidence="3">RRF</shortName>
    </recommendedName>
    <alternativeName>
        <fullName evidence="3">Ribosome-releasing factor</fullName>
    </alternativeName>
</protein>
<keyword evidence="6" id="KW-1185">Reference proteome</keyword>
<dbReference type="SUPFAM" id="SSF55194">
    <property type="entry name" value="Ribosome recycling factor, RRF"/>
    <property type="match status" value="1"/>
</dbReference>
<evidence type="ECO:0000256" key="1">
    <source>
        <dbReference type="ARBA" id="ARBA00005912"/>
    </source>
</evidence>
<dbReference type="Pfam" id="PF01765">
    <property type="entry name" value="RRF"/>
    <property type="match status" value="1"/>
</dbReference>
<gene>
    <name evidence="3 5" type="primary">frr</name>
    <name evidence="5" type="ORF">PRHACTZTBTEA_252</name>
</gene>
<dbReference type="EMBL" id="OZ034688">
    <property type="protein sequence ID" value="CAL1329177.1"/>
    <property type="molecule type" value="Genomic_DNA"/>
</dbReference>
<dbReference type="InterPro" id="IPR002661">
    <property type="entry name" value="Ribosome_recyc_fac"/>
</dbReference>
<comment type="function">
    <text evidence="3">Responsible for the release of ribosomes from messenger RNA at the termination of protein biosynthesis. May increase the efficiency of translation by recycling ribosomes from one round of translation to another.</text>
</comment>
<dbReference type="RefSeq" id="WP_341765222.1">
    <property type="nucleotide sequence ID" value="NZ_OZ034688.1"/>
</dbReference>
<proteinExistence type="inferred from homology"/>
<comment type="similarity">
    <text evidence="1 3">Belongs to the RRF family.</text>
</comment>
<dbReference type="Proteomes" id="UP001497533">
    <property type="component" value="Chromosome"/>
</dbReference>
<comment type="subcellular location">
    <subcellularLocation>
        <location evidence="3">Cytoplasm</location>
    </subcellularLocation>
</comment>
<dbReference type="PANTHER" id="PTHR20982:SF3">
    <property type="entry name" value="MITOCHONDRIAL RIBOSOME RECYCLING FACTOR PSEUDO 1"/>
    <property type="match status" value="1"/>
</dbReference>
<evidence type="ECO:0000313" key="5">
    <source>
        <dbReference type="EMBL" id="CAL1329177.1"/>
    </source>
</evidence>
<keyword evidence="2 3" id="KW-0648">Protein biosynthesis</keyword>
<dbReference type="HAMAP" id="MF_00040">
    <property type="entry name" value="RRF"/>
    <property type="match status" value="1"/>
</dbReference>
<dbReference type="Gene3D" id="1.10.132.20">
    <property type="entry name" value="Ribosome-recycling factor"/>
    <property type="match status" value="1"/>
</dbReference>
<evidence type="ECO:0000256" key="2">
    <source>
        <dbReference type="ARBA" id="ARBA00022917"/>
    </source>
</evidence>
<organism evidence="5 6">
    <name type="scientific">Candidatus Providencia siddallii</name>
    <dbReference type="NCBI Taxonomy" id="1715285"/>
    <lineage>
        <taxon>Bacteria</taxon>
        <taxon>Pseudomonadati</taxon>
        <taxon>Pseudomonadota</taxon>
        <taxon>Gammaproteobacteria</taxon>
        <taxon>Enterobacterales</taxon>
        <taxon>Morganellaceae</taxon>
        <taxon>Providencia</taxon>
    </lineage>
</organism>
<dbReference type="InterPro" id="IPR036191">
    <property type="entry name" value="RRF_sf"/>
</dbReference>
<evidence type="ECO:0000259" key="4">
    <source>
        <dbReference type="Pfam" id="PF01765"/>
    </source>
</evidence>
<reference evidence="5" key="1">
    <citation type="submission" date="2024-04" db="EMBL/GenBank/DDBJ databases">
        <authorList>
            <person name="Manzano-Marin A."/>
            <person name="Manzano-Marin A."/>
            <person name="Alejandro Manzano Marin A."/>
        </authorList>
    </citation>
    <scope>NUCLEOTIDE SEQUENCE [LARGE SCALE GENOMIC DNA]</scope>
    <source>
        <strain evidence="5">TABTEA</strain>
    </source>
</reference>
<evidence type="ECO:0000313" key="6">
    <source>
        <dbReference type="Proteomes" id="UP001497533"/>
    </source>
</evidence>
<dbReference type="Gene3D" id="3.30.1360.40">
    <property type="match status" value="1"/>
</dbReference>
<feature type="domain" description="Ribosome recycling factor" evidence="4">
    <location>
        <begin position="20"/>
        <end position="183"/>
    </location>
</feature>